<evidence type="ECO:0000313" key="2">
    <source>
        <dbReference type="Proteomes" id="UP001602245"/>
    </source>
</evidence>
<keyword evidence="2" id="KW-1185">Reference proteome</keyword>
<evidence type="ECO:0000313" key="1">
    <source>
        <dbReference type="EMBL" id="MFF5293035.1"/>
    </source>
</evidence>
<dbReference type="RefSeq" id="WP_020516953.1">
    <property type="nucleotide sequence ID" value="NZ_JBIAZU010000005.1"/>
</dbReference>
<comment type="caution">
    <text evidence="1">The sequence shown here is derived from an EMBL/GenBank/DDBJ whole genome shotgun (WGS) entry which is preliminary data.</text>
</comment>
<accession>A0ABW6WKH8</accession>
<organism evidence="1 2">
    <name type="scientific">Paractinoplanes globisporus</name>
    <dbReference type="NCBI Taxonomy" id="113565"/>
    <lineage>
        <taxon>Bacteria</taxon>
        <taxon>Bacillati</taxon>
        <taxon>Actinomycetota</taxon>
        <taxon>Actinomycetes</taxon>
        <taxon>Micromonosporales</taxon>
        <taxon>Micromonosporaceae</taxon>
        <taxon>Paractinoplanes</taxon>
    </lineage>
</organism>
<sequence>MLSHDLLRGLKPAATLIEKTKDVDVANLTDEEFAQVDDTLTQIIGDDIRIRSRLNK</sequence>
<protein>
    <submittedName>
        <fullName evidence="1">Uncharacterized protein</fullName>
    </submittedName>
</protein>
<name>A0ABW6WKH8_9ACTN</name>
<reference evidence="1 2" key="1">
    <citation type="submission" date="2024-10" db="EMBL/GenBank/DDBJ databases">
        <title>The Natural Products Discovery Center: Release of the First 8490 Sequenced Strains for Exploring Actinobacteria Biosynthetic Diversity.</title>
        <authorList>
            <person name="Kalkreuter E."/>
            <person name="Kautsar S.A."/>
            <person name="Yang D."/>
            <person name="Bader C.D."/>
            <person name="Teijaro C.N."/>
            <person name="Fluegel L."/>
            <person name="Davis C.M."/>
            <person name="Simpson J.R."/>
            <person name="Lauterbach L."/>
            <person name="Steele A.D."/>
            <person name="Gui C."/>
            <person name="Meng S."/>
            <person name="Li G."/>
            <person name="Viehrig K."/>
            <person name="Ye F."/>
            <person name="Su P."/>
            <person name="Kiefer A.F."/>
            <person name="Nichols A."/>
            <person name="Cepeda A.J."/>
            <person name="Yan W."/>
            <person name="Fan B."/>
            <person name="Jiang Y."/>
            <person name="Adhikari A."/>
            <person name="Zheng C.-J."/>
            <person name="Schuster L."/>
            <person name="Cowan T.M."/>
            <person name="Smanski M.J."/>
            <person name="Chevrette M.G."/>
            <person name="De Carvalho L.P.S."/>
            <person name="Shen B."/>
        </authorList>
    </citation>
    <scope>NUCLEOTIDE SEQUENCE [LARGE SCALE GENOMIC DNA]</scope>
    <source>
        <strain evidence="1 2">NPDC000087</strain>
    </source>
</reference>
<proteinExistence type="predicted"/>
<dbReference type="EMBL" id="JBIAZU010000005">
    <property type="protein sequence ID" value="MFF5293035.1"/>
    <property type="molecule type" value="Genomic_DNA"/>
</dbReference>
<gene>
    <name evidence="1" type="ORF">ACFY35_26650</name>
</gene>
<dbReference type="Proteomes" id="UP001602245">
    <property type="component" value="Unassembled WGS sequence"/>
</dbReference>